<feature type="compositionally biased region" description="Basic and acidic residues" evidence="3">
    <location>
        <begin position="1"/>
        <end position="20"/>
    </location>
</feature>
<protein>
    <recommendedName>
        <fullName evidence="2">Peroxin-19</fullName>
    </recommendedName>
</protein>
<evidence type="ECO:0000256" key="1">
    <source>
        <dbReference type="ARBA" id="ARBA00006326"/>
    </source>
</evidence>
<feature type="region of interest" description="Disordered" evidence="3">
    <location>
        <begin position="1"/>
        <end position="63"/>
    </location>
</feature>
<reference evidence="4" key="2">
    <citation type="submission" date="2020-11" db="EMBL/GenBank/DDBJ databases">
        <authorList>
            <person name="McCartney M.A."/>
            <person name="Auch B."/>
            <person name="Kono T."/>
            <person name="Mallez S."/>
            <person name="Becker A."/>
            <person name="Gohl D.M."/>
            <person name="Silverstein K.A.T."/>
            <person name="Koren S."/>
            <person name="Bechman K.B."/>
            <person name="Herman A."/>
            <person name="Abrahante J.E."/>
            <person name="Garbe J."/>
        </authorList>
    </citation>
    <scope>NUCLEOTIDE SEQUENCE</scope>
    <source>
        <strain evidence="4">Duluth1</strain>
        <tissue evidence="4">Whole animal</tissue>
    </source>
</reference>
<dbReference type="Proteomes" id="UP000828390">
    <property type="component" value="Unassembled WGS sequence"/>
</dbReference>
<dbReference type="GO" id="GO:0005778">
    <property type="term" value="C:peroxisomal membrane"/>
    <property type="evidence" value="ECO:0007669"/>
    <property type="project" value="TreeGrafter"/>
</dbReference>
<comment type="caution">
    <text evidence="4">The sequence shown here is derived from an EMBL/GenBank/DDBJ whole genome shotgun (WGS) entry which is preliminary data.</text>
</comment>
<gene>
    <name evidence="4" type="ORF">DPMN_079520</name>
</gene>
<dbReference type="InterPro" id="IPR038322">
    <property type="entry name" value="Pex19_C_sf"/>
</dbReference>
<dbReference type="PANTHER" id="PTHR12774:SF2">
    <property type="entry name" value="PEROXISOMAL BIOGENESIS FACTOR 19"/>
    <property type="match status" value="1"/>
</dbReference>
<evidence type="ECO:0000313" key="5">
    <source>
        <dbReference type="Proteomes" id="UP000828390"/>
    </source>
</evidence>
<dbReference type="GO" id="GO:0045046">
    <property type="term" value="P:protein import into peroxisome membrane"/>
    <property type="evidence" value="ECO:0007669"/>
    <property type="project" value="TreeGrafter"/>
</dbReference>
<reference evidence="4" key="1">
    <citation type="journal article" date="2019" name="bioRxiv">
        <title>The Genome of the Zebra Mussel, Dreissena polymorpha: A Resource for Invasive Species Research.</title>
        <authorList>
            <person name="McCartney M.A."/>
            <person name="Auch B."/>
            <person name="Kono T."/>
            <person name="Mallez S."/>
            <person name="Zhang Y."/>
            <person name="Obille A."/>
            <person name="Becker A."/>
            <person name="Abrahante J.E."/>
            <person name="Garbe J."/>
            <person name="Badalamenti J.P."/>
            <person name="Herman A."/>
            <person name="Mangelson H."/>
            <person name="Liachko I."/>
            <person name="Sullivan S."/>
            <person name="Sone E.D."/>
            <person name="Koren S."/>
            <person name="Silverstein K.A.T."/>
            <person name="Beckman K.B."/>
            <person name="Gohl D.M."/>
        </authorList>
    </citation>
    <scope>NUCLEOTIDE SEQUENCE</scope>
    <source>
        <strain evidence="4">Duluth1</strain>
        <tissue evidence="4">Whole animal</tissue>
    </source>
</reference>
<keyword evidence="5" id="KW-1185">Reference proteome</keyword>
<dbReference type="Gene3D" id="1.20.120.900">
    <property type="entry name" value="Pex19, mPTS binding domain"/>
    <property type="match status" value="1"/>
</dbReference>
<dbReference type="GO" id="GO:0033328">
    <property type="term" value="F:peroxisome membrane targeting sequence binding"/>
    <property type="evidence" value="ECO:0007669"/>
    <property type="project" value="TreeGrafter"/>
</dbReference>
<evidence type="ECO:0000313" key="4">
    <source>
        <dbReference type="EMBL" id="KAH3704464.1"/>
    </source>
</evidence>
<dbReference type="AlphaFoldDB" id="A0A9D4BQ50"/>
<sequence>MAASESEGHSKAKPVDGEIDKELDELLDSALGDFEKNESSKPDSHRSAGATSKGAEAGCGDPISEEFTEQFSDEMAKEFERAMQGLLGNDPNMMQQIEKLAEAAGSAGDTPEGQREFGETLKQTLSSLAQNTEGLQDTGGAGGMDEEMMRLFSGLGMEGMAGSEDSFMPMMQNMMKTLLSKDILYPSLKEISEKYPVWLLENKIRITDAQYSSYSKQNDLIKDILVQFDMETPSDTDDIKKQRFETIMDLMQKMQDLGQPPKEIVGDMAPGLDFDANGVPKFPGSQDACSVM</sequence>
<organism evidence="4 5">
    <name type="scientific">Dreissena polymorpha</name>
    <name type="common">Zebra mussel</name>
    <name type="synonym">Mytilus polymorpha</name>
    <dbReference type="NCBI Taxonomy" id="45954"/>
    <lineage>
        <taxon>Eukaryota</taxon>
        <taxon>Metazoa</taxon>
        <taxon>Spiralia</taxon>
        <taxon>Lophotrochozoa</taxon>
        <taxon>Mollusca</taxon>
        <taxon>Bivalvia</taxon>
        <taxon>Autobranchia</taxon>
        <taxon>Heteroconchia</taxon>
        <taxon>Euheterodonta</taxon>
        <taxon>Imparidentia</taxon>
        <taxon>Neoheterodontei</taxon>
        <taxon>Myida</taxon>
        <taxon>Dreissenoidea</taxon>
        <taxon>Dreissenidae</taxon>
        <taxon>Dreissena</taxon>
    </lineage>
</organism>
<dbReference type="EMBL" id="JAIWYP010000015">
    <property type="protein sequence ID" value="KAH3704464.1"/>
    <property type="molecule type" value="Genomic_DNA"/>
</dbReference>
<dbReference type="PANTHER" id="PTHR12774">
    <property type="entry name" value="PEROXISOMAL BIOGENESIS FACTOR 19"/>
    <property type="match status" value="1"/>
</dbReference>
<evidence type="ECO:0000256" key="3">
    <source>
        <dbReference type="SAM" id="MobiDB-lite"/>
    </source>
</evidence>
<feature type="compositionally biased region" description="Basic and acidic residues" evidence="3">
    <location>
        <begin position="33"/>
        <end position="46"/>
    </location>
</feature>
<dbReference type="Pfam" id="PF04614">
    <property type="entry name" value="Pex19"/>
    <property type="match status" value="1"/>
</dbReference>
<evidence type="ECO:0000256" key="2">
    <source>
        <dbReference type="ARBA" id="ARBA00029688"/>
    </source>
</evidence>
<proteinExistence type="inferred from homology"/>
<dbReference type="OrthoDB" id="21292at2759"/>
<accession>A0A9D4BQ50</accession>
<dbReference type="InterPro" id="IPR006708">
    <property type="entry name" value="Pex19"/>
</dbReference>
<comment type="similarity">
    <text evidence="1">Belongs to the peroxin-19 family.</text>
</comment>
<name>A0A9D4BQ50_DREPO</name>